<dbReference type="GO" id="GO:0004069">
    <property type="term" value="F:L-aspartate:2-oxoglutarate aminotransferase activity"/>
    <property type="evidence" value="ECO:0007669"/>
    <property type="project" value="UniProtKB-EC"/>
</dbReference>
<dbReference type="InterPro" id="IPR004838">
    <property type="entry name" value="NHTrfase_class1_PyrdxlP-BS"/>
</dbReference>
<comment type="miscellaneous">
    <text evidence="12">In eukaryotes there are cytoplasmic, mitochondrial and chloroplastic isozymes.</text>
</comment>
<dbReference type="InterPro" id="IPR002213">
    <property type="entry name" value="UDP_glucos_trans"/>
</dbReference>
<proteinExistence type="inferred from homology"/>
<keyword evidence="7 12" id="KW-0808">Transferase</keyword>
<dbReference type="CDD" id="cd03784">
    <property type="entry name" value="GT1_Gtf-like"/>
    <property type="match status" value="1"/>
</dbReference>
<comment type="subunit">
    <text evidence="5 12">Homodimer.</text>
</comment>
<evidence type="ECO:0000256" key="11">
    <source>
        <dbReference type="ARBA" id="ARBA00049185"/>
    </source>
</evidence>
<dbReference type="GO" id="GO:0008194">
    <property type="term" value="F:UDP-glycosyltransferase activity"/>
    <property type="evidence" value="ECO:0007669"/>
    <property type="project" value="InterPro"/>
</dbReference>
<feature type="non-terminal residue" evidence="14">
    <location>
        <position position="1"/>
    </location>
</feature>
<sequence length="1374" mass="149801">VDPAIGGVMISGERGVGKSTAVRGMVRLLPDIPMVKGCRYNSSPTESNVMSEEVQVRYMANEEFEVLNRRTPFVELPLGATEDRITGTIDIEKALKEAGKAFEPGILAKVNRGILYIDECNLLDDQLVDVLLDSAAGGWNTVEREGVSVKHPARFLLIGTSHPDEGDMRPQLLDRFGLTVTVKTPNNAEWRMQVIQRSSDWTSRPEKLEKQFGEQDEALKTLVLQARDRLKATKMPRELAVKISTICSRLNIDGLRGDMVTNRAARALAALEDHAEVTEEDVRRVTALSLSHRLRKNVVSDTVDNSGRVIQALIQELGEGPPPVRPVLEYVKNVKKPQTRIKILLLPSLLAEVQQPDEKLTGTSITSFGFSEEAEVTPHSAKTRSSLVTVEVQERKVMLVSLPEMGHLNPMLNIARELRARGHKVSLATCKFLAGKVEKSCQDAGIDFIGIAEGVQSSETPGSPANLAKDTSILALYAYYNLSMLASLTAAARHIQPDVLLTDFLTTCGYEAGAEVGITVAVNFADPVLIGMLGPSPSSLLPAVMSVVAPFAMGNNLSDAPFLHKAFSYSREAIYKKLCFVNSFWGLEKVRPMPPNVIFTGPTGQLSSEALDETSMKSLNEWLVWVRREGLKVVYVTFGTMVQLSSAQIQSLYEGLAAVPGIAVAWSLKEEGQKSLPVLLDKKFFVYHWFPQAEVLRLKDVGAVITHCGFGGLMEIIAGGKPLIGMPFVGDQFANAKAAKAAGLGECLLGSKITKAAVEALVSKVVQSDGYAVSAARMQAAIMTSGSSTLIATQIECLAKHGVGHMTRNTPTYFARGDLSSQKVACFGYQAMDDWEWPRWPAVGAGAWLILTASRWIMMRPAGMVAADASAEAASGSEIVSRSSAGAWLILTASRWIMMRPAGMVAADASAEAASGSEIVSRSSINFAKEVGFAADDGHMHPLRGWALVRTPADIYLQLYFGAVTMSLFAHIPEAPADPILNTTQLFNADQDPRKINLGVGAYRDENGKPYVLNVVREVEEEMLKELGTKINKEYATIDGHPELKPTTQKLLFGPDAASIKEGRIASVQALSGTGALRVAAEFMMSFMKIGGNEIWVSDPTWGNHNTIFQKAGLNVKQYPYWEPGSKSLNFPAMMAALESAADGAIVLLHACAHNPTGVDPTNEQWDKIAELMKRKSLLPLMDSAYQGYASGCLVKDAYAVRLFETLGFEFFMCQSFAKNLGLYGERIGMLHVICNNSEQAKCVLSQLKMVIRPMYSSPPKRGGELVVKILSSPERFQAWQTELKAMADRILGVRDVLRKGLEAKSTPGTWNHITDQIGMFSFTGLTVPQCDRLIQEHHIYLLKSGRISLAGLNKGNIQYMIDSIDEAVRACPT</sequence>
<dbReference type="PANTHER" id="PTHR11879">
    <property type="entry name" value="ASPARTATE AMINOTRANSFERASE"/>
    <property type="match status" value="1"/>
</dbReference>
<protein>
    <recommendedName>
        <fullName evidence="12">Aspartate aminotransferase</fullName>
        <ecNumber evidence="12">2.6.1.1</ecNumber>
    </recommendedName>
</protein>
<comment type="catalytic activity">
    <reaction evidence="11 12">
        <text>L-aspartate + 2-oxoglutarate = oxaloacetate + L-glutamate</text>
        <dbReference type="Rhea" id="RHEA:21824"/>
        <dbReference type="ChEBI" id="CHEBI:16452"/>
        <dbReference type="ChEBI" id="CHEBI:16810"/>
        <dbReference type="ChEBI" id="CHEBI:29985"/>
        <dbReference type="ChEBI" id="CHEBI:29991"/>
        <dbReference type="EC" id="2.6.1.1"/>
    </reaction>
</comment>
<evidence type="ECO:0000256" key="6">
    <source>
        <dbReference type="ARBA" id="ARBA00022576"/>
    </source>
</evidence>
<comment type="pathway">
    <text evidence="2">Porphyrin-containing compound metabolism; chlorophyll biosynthesis.</text>
</comment>
<dbReference type="PROSITE" id="PS00105">
    <property type="entry name" value="AA_TRANSFER_CLASS_1"/>
    <property type="match status" value="1"/>
</dbReference>
<dbReference type="SUPFAM" id="SSF53756">
    <property type="entry name" value="UDP-Glycosyltransferase/glycogen phosphorylase"/>
    <property type="match status" value="1"/>
</dbReference>
<comment type="similarity">
    <text evidence="3">Belongs to the Mg-chelatase subunits D/I family.</text>
</comment>
<keyword evidence="8" id="KW-0547">Nucleotide-binding</keyword>
<dbReference type="SUPFAM" id="SSF52540">
    <property type="entry name" value="P-loop containing nucleoside triphosphate hydrolases"/>
    <property type="match status" value="1"/>
</dbReference>
<dbReference type="Pfam" id="PF00201">
    <property type="entry name" value="UDPGT"/>
    <property type="match status" value="1"/>
</dbReference>
<dbReference type="GO" id="GO:0015995">
    <property type="term" value="P:chlorophyll biosynthetic process"/>
    <property type="evidence" value="ECO:0007669"/>
    <property type="project" value="UniProtKB-UniPathway"/>
</dbReference>
<dbReference type="SMART" id="SM00382">
    <property type="entry name" value="AAA"/>
    <property type="match status" value="1"/>
</dbReference>
<dbReference type="Pfam" id="PF17863">
    <property type="entry name" value="AAA_lid_2"/>
    <property type="match status" value="1"/>
</dbReference>
<keyword evidence="10" id="KW-0663">Pyridoxal phosphate</keyword>
<evidence type="ECO:0000313" key="15">
    <source>
        <dbReference type="Proteomes" id="UP000626109"/>
    </source>
</evidence>
<dbReference type="Gene3D" id="3.90.1150.10">
    <property type="entry name" value="Aspartate Aminotransferase, domain 1"/>
    <property type="match status" value="1"/>
</dbReference>
<evidence type="ECO:0000256" key="9">
    <source>
        <dbReference type="ARBA" id="ARBA00022840"/>
    </source>
</evidence>
<dbReference type="InterPro" id="IPR004839">
    <property type="entry name" value="Aminotransferase_I/II_large"/>
</dbReference>
<gene>
    <name evidence="14" type="ORF">PGLA2088_LOCUS42656</name>
</gene>
<evidence type="ECO:0000256" key="8">
    <source>
        <dbReference type="ARBA" id="ARBA00022741"/>
    </source>
</evidence>
<evidence type="ECO:0000256" key="4">
    <source>
        <dbReference type="ARBA" id="ARBA00007441"/>
    </source>
</evidence>
<comment type="similarity">
    <text evidence="4">Belongs to the class-I pyridoxal-phosphate-dependent aminotransferase family.</text>
</comment>
<evidence type="ECO:0000256" key="10">
    <source>
        <dbReference type="ARBA" id="ARBA00022898"/>
    </source>
</evidence>
<dbReference type="CDD" id="cd00009">
    <property type="entry name" value="AAA"/>
    <property type="match status" value="1"/>
</dbReference>
<keyword evidence="6 12" id="KW-0032">Aminotransferase</keyword>
<dbReference type="CDD" id="cd00609">
    <property type="entry name" value="AAT_like"/>
    <property type="match status" value="1"/>
</dbReference>
<dbReference type="InterPro" id="IPR000796">
    <property type="entry name" value="Asp_trans"/>
</dbReference>
<dbReference type="InterPro" id="IPR015424">
    <property type="entry name" value="PyrdxlP-dep_Trfase"/>
</dbReference>
<dbReference type="InterPro" id="IPR000523">
    <property type="entry name" value="Mg_chelatse_chII-like_cat_dom"/>
</dbReference>
<dbReference type="Pfam" id="PF01078">
    <property type="entry name" value="Mg_chelatase"/>
    <property type="match status" value="1"/>
</dbReference>
<dbReference type="Gene3D" id="3.40.640.10">
    <property type="entry name" value="Type I PLP-dependent aspartate aminotransferase-like (Major domain)"/>
    <property type="match status" value="1"/>
</dbReference>
<dbReference type="Proteomes" id="UP000626109">
    <property type="component" value="Unassembled WGS sequence"/>
</dbReference>
<organism evidence="14 15">
    <name type="scientific">Polarella glacialis</name>
    <name type="common">Dinoflagellate</name>
    <dbReference type="NCBI Taxonomy" id="89957"/>
    <lineage>
        <taxon>Eukaryota</taxon>
        <taxon>Sar</taxon>
        <taxon>Alveolata</taxon>
        <taxon>Dinophyceae</taxon>
        <taxon>Suessiales</taxon>
        <taxon>Suessiaceae</taxon>
        <taxon>Polarella</taxon>
    </lineage>
</organism>
<dbReference type="GO" id="GO:0030170">
    <property type="term" value="F:pyridoxal phosphate binding"/>
    <property type="evidence" value="ECO:0007669"/>
    <property type="project" value="InterPro"/>
</dbReference>
<dbReference type="InterPro" id="IPR027417">
    <property type="entry name" value="P-loop_NTPase"/>
</dbReference>
<dbReference type="SUPFAM" id="SSF53383">
    <property type="entry name" value="PLP-dependent transferases"/>
    <property type="match status" value="1"/>
</dbReference>
<dbReference type="GO" id="GO:0005524">
    <property type="term" value="F:ATP binding"/>
    <property type="evidence" value="ECO:0007669"/>
    <property type="project" value="UniProtKB-KW"/>
</dbReference>
<name>A0A813L9Y1_POLGL</name>
<evidence type="ECO:0000256" key="7">
    <source>
        <dbReference type="ARBA" id="ARBA00022679"/>
    </source>
</evidence>
<dbReference type="NCBIfam" id="NF006719">
    <property type="entry name" value="PRK09257.1"/>
    <property type="match status" value="1"/>
</dbReference>
<dbReference type="PANTHER" id="PTHR11879:SF22">
    <property type="entry name" value="ASPARTATE AMINOTRANSFERASE, MITOCHONDRIAL"/>
    <property type="match status" value="1"/>
</dbReference>
<dbReference type="UniPathway" id="UPA00668"/>
<dbReference type="InterPro" id="IPR041628">
    <property type="entry name" value="ChlI/MoxR_AAA_lid"/>
</dbReference>
<dbReference type="InterPro" id="IPR015421">
    <property type="entry name" value="PyrdxlP-dep_Trfase_major"/>
</dbReference>
<dbReference type="FunFam" id="3.90.1150.10:FF:000001">
    <property type="entry name" value="Aspartate aminotransferase"/>
    <property type="match status" value="1"/>
</dbReference>
<evidence type="ECO:0000256" key="12">
    <source>
        <dbReference type="RuleBase" id="RU000480"/>
    </source>
</evidence>
<evidence type="ECO:0000256" key="2">
    <source>
        <dbReference type="ARBA" id="ARBA00005173"/>
    </source>
</evidence>
<dbReference type="Gene3D" id="3.40.50.2000">
    <property type="entry name" value="Glycogen Phosphorylase B"/>
    <property type="match status" value="2"/>
</dbReference>
<evidence type="ECO:0000256" key="1">
    <source>
        <dbReference type="ARBA" id="ARBA00001933"/>
    </source>
</evidence>
<dbReference type="InterPro" id="IPR003593">
    <property type="entry name" value="AAA+_ATPase"/>
</dbReference>
<evidence type="ECO:0000313" key="14">
    <source>
        <dbReference type="EMBL" id="CAE8722638.1"/>
    </source>
</evidence>
<dbReference type="EMBL" id="CAJNNW010034430">
    <property type="protein sequence ID" value="CAE8722638.1"/>
    <property type="molecule type" value="Genomic_DNA"/>
</dbReference>
<dbReference type="Gene3D" id="3.40.50.300">
    <property type="entry name" value="P-loop containing nucleotide triphosphate hydrolases"/>
    <property type="match status" value="1"/>
</dbReference>
<dbReference type="EC" id="2.6.1.1" evidence="12"/>
<reference evidence="14" key="1">
    <citation type="submission" date="2021-02" db="EMBL/GenBank/DDBJ databases">
        <authorList>
            <person name="Dougan E. K."/>
            <person name="Rhodes N."/>
            <person name="Thang M."/>
            <person name="Chan C."/>
        </authorList>
    </citation>
    <scope>NUCLEOTIDE SEQUENCE</scope>
</reference>
<evidence type="ECO:0000256" key="3">
    <source>
        <dbReference type="ARBA" id="ARBA00005799"/>
    </source>
</evidence>
<dbReference type="Pfam" id="PF00155">
    <property type="entry name" value="Aminotran_1_2"/>
    <property type="match status" value="1"/>
</dbReference>
<evidence type="ECO:0000256" key="5">
    <source>
        <dbReference type="ARBA" id="ARBA00011738"/>
    </source>
</evidence>
<accession>A0A813L9Y1</accession>
<dbReference type="PRINTS" id="PR00799">
    <property type="entry name" value="TRANSAMINASE"/>
</dbReference>
<comment type="caution">
    <text evidence="14">The sequence shown here is derived from an EMBL/GenBank/DDBJ whole genome shotgun (WGS) entry which is preliminary data.</text>
</comment>
<dbReference type="Gene3D" id="1.10.8.80">
    <property type="entry name" value="Magnesium chelatase subunit I, C-Terminal domain"/>
    <property type="match status" value="1"/>
</dbReference>
<comment type="cofactor">
    <cofactor evidence="1">
        <name>pyridoxal 5'-phosphate</name>
        <dbReference type="ChEBI" id="CHEBI:597326"/>
    </cofactor>
</comment>
<dbReference type="InterPro" id="IPR015422">
    <property type="entry name" value="PyrdxlP-dep_Trfase_small"/>
</dbReference>
<dbReference type="GO" id="GO:0006520">
    <property type="term" value="P:amino acid metabolic process"/>
    <property type="evidence" value="ECO:0007669"/>
    <property type="project" value="InterPro"/>
</dbReference>
<evidence type="ECO:0000259" key="13">
    <source>
        <dbReference type="SMART" id="SM00382"/>
    </source>
</evidence>
<dbReference type="FunFam" id="3.40.640.10:FF:000066">
    <property type="entry name" value="Aspartate aminotransferase"/>
    <property type="match status" value="1"/>
</dbReference>
<keyword evidence="9" id="KW-0067">ATP-binding</keyword>
<feature type="domain" description="AAA+ ATPase" evidence="13">
    <location>
        <begin position="4"/>
        <end position="186"/>
    </location>
</feature>